<evidence type="ECO:0000256" key="2">
    <source>
        <dbReference type="ARBA" id="ARBA00022692"/>
    </source>
</evidence>
<evidence type="ECO:0000313" key="7">
    <source>
        <dbReference type="EMBL" id="MRG93093.1"/>
    </source>
</evidence>
<keyword evidence="3 6" id="KW-1133">Transmembrane helix</keyword>
<dbReference type="AlphaFoldDB" id="A0A6N7PLZ6"/>
<dbReference type="Proteomes" id="UP000440224">
    <property type="component" value="Unassembled WGS sequence"/>
</dbReference>
<feature type="transmembrane region" description="Helical" evidence="6">
    <location>
        <begin position="97"/>
        <end position="114"/>
    </location>
</feature>
<reference evidence="7 8" key="1">
    <citation type="submission" date="2019-10" db="EMBL/GenBank/DDBJ databases">
        <title>A soil myxobacterium in the family Polyangiaceae.</title>
        <authorList>
            <person name="Li Y."/>
            <person name="Wang J."/>
        </authorList>
    </citation>
    <scope>NUCLEOTIDE SEQUENCE [LARGE SCALE GENOMIC DNA]</scope>
    <source>
        <strain evidence="7 8">DSM 14734</strain>
    </source>
</reference>
<dbReference type="EMBL" id="WJIE01000004">
    <property type="protein sequence ID" value="MRG93093.1"/>
    <property type="molecule type" value="Genomic_DNA"/>
</dbReference>
<accession>A0A6N7PLZ6</accession>
<keyword evidence="2 6" id="KW-0812">Transmembrane</keyword>
<protein>
    <submittedName>
        <fullName evidence="7">DoxX family protein</fullName>
    </submittedName>
</protein>
<organism evidence="7 8">
    <name type="scientific">Polyangium spumosum</name>
    <dbReference type="NCBI Taxonomy" id="889282"/>
    <lineage>
        <taxon>Bacteria</taxon>
        <taxon>Pseudomonadati</taxon>
        <taxon>Myxococcota</taxon>
        <taxon>Polyangia</taxon>
        <taxon>Polyangiales</taxon>
        <taxon>Polyangiaceae</taxon>
        <taxon>Polyangium</taxon>
    </lineage>
</organism>
<comment type="caution">
    <text evidence="7">The sequence shown here is derived from an EMBL/GenBank/DDBJ whole genome shotgun (WGS) entry which is preliminary data.</text>
</comment>
<evidence type="ECO:0000256" key="4">
    <source>
        <dbReference type="ARBA" id="ARBA00023136"/>
    </source>
</evidence>
<evidence type="ECO:0000256" key="5">
    <source>
        <dbReference type="SAM" id="MobiDB-lite"/>
    </source>
</evidence>
<dbReference type="GO" id="GO:0016020">
    <property type="term" value="C:membrane"/>
    <property type="evidence" value="ECO:0007669"/>
    <property type="project" value="UniProtKB-SubCell"/>
</dbReference>
<evidence type="ECO:0000313" key="8">
    <source>
        <dbReference type="Proteomes" id="UP000440224"/>
    </source>
</evidence>
<name>A0A6N7PLZ6_9BACT</name>
<dbReference type="InterPro" id="IPR016944">
    <property type="entry name" value="UCP030066"/>
</dbReference>
<dbReference type="Pfam" id="PF13564">
    <property type="entry name" value="DoxX_2"/>
    <property type="match status" value="1"/>
</dbReference>
<gene>
    <name evidence="7" type="ORF">GF068_14290</name>
</gene>
<feature type="transmembrane region" description="Helical" evidence="6">
    <location>
        <begin position="72"/>
        <end position="91"/>
    </location>
</feature>
<evidence type="ECO:0000256" key="6">
    <source>
        <dbReference type="SAM" id="Phobius"/>
    </source>
</evidence>
<keyword evidence="8" id="KW-1185">Reference proteome</keyword>
<keyword evidence="4 6" id="KW-0472">Membrane</keyword>
<sequence length="145" mass="15151">MNAKKIGYWVSTGIIAFMIGVGGAMDIARPPEAVEGMAKLGYPSYFMLILGVWKVLGAVAILAPKFPRLKEWAYAGIIFDLTGAAASHAAASDPPQYVAIPLVLCLVTAASWALRPESRVIRAEAKRPASPQASAAAEDVPAAAA</sequence>
<feature type="compositionally biased region" description="Low complexity" evidence="5">
    <location>
        <begin position="133"/>
        <end position="145"/>
    </location>
</feature>
<dbReference type="OrthoDB" id="7960583at2"/>
<dbReference type="PIRSF" id="PIRSF030066">
    <property type="entry name" value="UCP030066"/>
    <property type="match status" value="1"/>
</dbReference>
<evidence type="ECO:0000256" key="3">
    <source>
        <dbReference type="ARBA" id="ARBA00022989"/>
    </source>
</evidence>
<proteinExistence type="predicted"/>
<feature type="region of interest" description="Disordered" evidence="5">
    <location>
        <begin position="125"/>
        <end position="145"/>
    </location>
</feature>
<comment type="subcellular location">
    <subcellularLocation>
        <location evidence="1">Membrane</location>
        <topology evidence="1">Multi-pass membrane protein</topology>
    </subcellularLocation>
</comment>
<feature type="transmembrane region" description="Helical" evidence="6">
    <location>
        <begin position="7"/>
        <end position="25"/>
    </location>
</feature>
<dbReference type="RefSeq" id="WP_153820484.1">
    <property type="nucleotide sequence ID" value="NZ_WJIE01000004.1"/>
</dbReference>
<evidence type="ECO:0000256" key="1">
    <source>
        <dbReference type="ARBA" id="ARBA00004141"/>
    </source>
</evidence>
<feature type="transmembrane region" description="Helical" evidence="6">
    <location>
        <begin position="45"/>
        <end position="63"/>
    </location>
</feature>
<dbReference type="InterPro" id="IPR032808">
    <property type="entry name" value="DoxX"/>
</dbReference>